<dbReference type="STRING" id="989403.SAMN05421798_102665"/>
<proteinExistence type="predicted"/>
<feature type="transmembrane region" description="Helical" evidence="2">
    <location>
        <begin position="310"/>
        <end position="329"/>
    </location>
</feature>
<keyword evidence="2" id="KW-0812">Transmembrane</keyword>
<comment type="caution">
    <text evidence="3">The sequence shown here is derived from an EMBL/GenBank/DDBJ whole genome shotgun (WGS) entry which is preliminary data.</text>
</comment>
<feature type="transmembrane region" description="Helical" evidence="2">
    <location>
        <begin position="184"/>
        <end position="205"/>
    </location>
</feature>
<dbReference type="AlphaFoldDB" id="A0A165YW80"/>
<keyword evidence="4" id="KW-1185">Reference proteome</keyword>
<feature type="transmembrane region" description="Helical" evidence="2">
    <location>
        <begin position="39"/>
        <end position="62"/>
    </location>
</feature>
<feature type="transmembrane region" description="Helical" evidence="2">
    <location>
        <begin position="404"/>
        <end position="423"/>
    </location>
</feature>
<dbReference type="GO" id="GO:0042910">
    <property type="term" value="F:xenobiotic transmembrane transporter activity"/>
    <property type="evidence" value="ECO:0007669"/>
    <property type="project" value="InterPro"/>
</dbReference>
<feature type="transmembrane region" description="Helical" evidence="2">
    <location>
        <begin position="7"/>
        <end position="27"/>
    </location>
</feature>
<dbReference type="EMBL" id="LMCB01000015">
    <property type="protein sequence ID" value="KZL19291.1"/>
    <property type="molecule type" value="Genomic_DNA"/>
</dbReference>
<dbReference type="PANTHER" id="PTHR43298">
    <property type="entry name" value="MULTIDRUG RESISTANCE PROTEIN NORM-RELATED"/>
    <property type="match status" value="1"/>
</dbReference>
<name>A0A165YW80_9HYPH</name>
<keyword evidence="2" id="KW-1133">Transmembrane helix</keyword>
<reference evidence="3 4" key="1">
    <citation type="journal article" date="2016" name="Front. Microbiol.">
        <title>Comparative Genomic Analysis Reveals a Diverse Repertoire of Genes Involved in Prokaryote-Eukaryote Interactions within the Pseudovibrio Genus.</title>
        <authorList>
            <person name="Romano S."/>
            <person name="Fernandez-Guerra A."/>
            <person name="Reen F.J."/>
            <person name="Glockner F.O."/>
            <person name="Crowley S.P."/>
            <person name="O'Sullivan O."/>
            <person name="Cotter P.D."/>
            <person name="Adams C."/>
            <person name="Dobson A.D."/>
            <person name="O'Gara F."/>
        </authorList>
    </citation>
    <scope>NUCLEOTIDE SEQUENCE [LARGE SCALE GENOMIC DNA]</scope>
    <source>
        <strain evidence="3 4">Ad2</strain>
    </source>
</reference>
<dbReference type="GO" id="GO:0015297">
    <property type="term" value="F:antiporter activity"/>
    <property type="evidence" value="ECO:0007669"/>
    <property type="project" value="InterPro"/>
</dbReference>
<organism evidence="3 4">
    <name type="scientific">Pseudovibrio axinellae</name>
    <dbReference type="NCBI Taxonomy" id="989403"/>
    <lineage>
        <taxon>Bacteria</taxon>
        <taxon>Pseudomonadati</taxon>
        <taxon>Pseudomonadota</taxon>
        <taxon>Alphaproteobacteria</taxon>
        <taxon>Hyphomicrobiales</taxon>
        <taxon>Stappiaceae</taxon>
        <taxon>Pseudovibrio</taxon>
    </lineage>
</organism>
<feature type="transmembrane region" description="Helical" evidence="2">
    <location>
        <begin position="83"/>
        <end position="106"/>
    </location>
</feature>
<dbReference type="InterPro" id="IPR002528">
    <property type="entry name" value="MATE_fam"/>
</dbReference>
<dbReference type="OrthoDB" id="7861306at2"/>
<keyword evidence="1" id="KW-0813">Transport</keyword>
<dbReference type="InterPro" id="IPR050222">
    <property type="entry name" value="MATE_MdtK"/>
</dbReference>
<dbReference type="PANTHER" id="PTHR43298:SF2">
    <property type="entry name" value="FMN_FAD EXPORTER YEEO-RELATED"/>
    <property type="match status" value="1"/>
</dbReference>
<feature type="transmembrane region" description="Helical" evidence="2">
    <location>
        <begin position="154"/>
        <end position="178"/>
    </location>
</feature>
<feature type="transmembrane region" description="Helical" evidence="2">
    <location>
        <begin position="252"/>
        <end position="269"/>
    </location>
</feature>
<dbReference type="PATRIC" id="fig|989403.3.peg.2182"/>
<feature type="transmembrane region" description="Helical" evidence="2">
    <location>
        <begin position="379"/>
        <end position="398"/>
    </location>
</feature>
<feature type="transmembrane region" description="Helical" evidence="2">
    <location>
        <begin position="126"/>
        <end position="147"/>
    </location>
</feature>
<evidence type="ECO:0000313" key="3">
    <source>
        <dbReference type="EMBL" id="KZL19291.1"/>
    </source>
</evidence>
<dbReference type="RefSeq" id="WP_068005491.1">
    <property type="nucleotide sequence ID" value="NZ_FOFM01000002.1"/>
</dbReference>
<keyword evidence="2" id="KW-0472">Membrane</keyword>
<feature type="transmembrane region" description="Helical" evidence="2">
    <location>
        <begin position="349"/>
        <end position="370"/>
    </location>
</feature>
<evidence type="ECO:0000256" key="2">
    <source>
        <dbReference type="SAM" id="Phobius"/>
    </source>
</evidence>
<evidence type="ECO:0000256" key="1">
    <source>
        <dbReference type="ARBA" id="ARBA00022448"/>
    </source>
</evidence>
<sequence>MVSFRKIYLQALPFFLTGGAALFTNWTDTFVASFFGAPSVAAIGICGMLFFVLFSFSNGFSVAIQSFTAQFMTSRENNEILDAFVLCLILSVLWGAFLTGLSFYFIEDILAFLNPDAEVQSASMLYLKFLLYCTPFYYVCAATRGLLISVGKAWVVSGIGVSIQIINVIVTVMLAFGMAGAPDLGVVGIGLGTLAAFASGAVLYASAAAQAIVQQKLRLGALTPHLVLDIVTKAILSASQVTIYALGLLSSYWIVGQFGVLVVAVYQVISQTALLPLYAANALGTVAINQVGQALGAKDQMGVQQLGMKIIVSAVLIVGCYALLVFGFAKEVLFLLLEETINAPHLLTVFALSCLILPINVAGVVSNFVLQGAQRFRRVWVVSAIAQWCVFLPLAYLLGGTMHYGLAGVILADFIYRSGLFFVQFRFWKGPREPALA</sequence>
<dbReference type="Pfam" id="PF01554">
    <property type="entry name" value="MatE"/>
    <property type="match status" value="2"/>
</dbReference>
<gene>
    <name evidence="3" type="primary">mdtK_2</name>
    <name evidence="3" type="ORF">PsAD2_02042</name>
</gene>
<accession>A0A165YW80</accession>
<protein>
    <submittedName>
        <fullName evidence="3">Multidrug resistance protein MdtK</fullName>
    </submittedName>
</protein>
<dbReference type="Proteomes" id="UP000076577">
    <property type="component" value="Unassembled WGS sequence"/>
</dbReference>
<evidence type="ECO:0000313" key="4">
    <source>
        <dbReference type="Proteomes" id="UP000076577"/>
    </source>
</evidence>
<dbReference type="GO" id="GO:0005886">
    <property type="term" value="C:plasma membrane"/>
    <property type="evidence" value="ECO:0007669"/>
    <property type="project" value="TreeGrafter"/>
</dbReference>